<feature type="compositionally biased region" description="Basic residues" evidence="1">
    <location>
        <begin position="188"/>
        <end position="201"/>
    </location>
</feature>
<accession>A0ABR2HRL8</accession>
<comment type="caution">
    <text evidence="2">The sequence shown here is derived from an EMBL/GenBank/DDBJ whole genome shotgun (WGS) entry which is preliminary data.</text>
</comment>
<feature type="compositionally biased region" description="Basic and acidic residues" evidence="1">
    <location>
        <begin position="121"/>
        <end position="143"/>
    </location>
</feature>
<feature type="region of interest" description="Disordered" evidence="1">
    <location>
        <begin position="108"/>
        <end position="220"/>
    </location>
</feature>
<organism evidence="2 3">
    <name type="scientific">Apiospora arundinis</name>
    <dbReference type="NCBI Taxonomy" id="335852"/>
    <lineage>
        <taxon>Eukaryota</taxon>
        <taxon>Fungi</taxon>
        <taxon>Dikarya</taxon>
        <taxon>Ascomycota</taxon>
        <taxon>Pezizomycotina</taxon>
        <taxon>Sordariomycetes</taxon>
        <taxon>Xylariomycetidae</taxon>
        <taxon>Amphisphaeriales</taxon>
        <taxon>Apiosporaceae</taxon>
        <taxon>Apiospora</taxon>
    </lineage>
</organism>
<evidence type="ECO:0000256" key="1">
    <source>
        <dbReference type="SAM" id="MobiDB-lite"/>
    </source>
</evidence>
<evidence type="ECO:0000313" key="2">
    <source>
        <dbReference type="EMBL" id="KAK8851722.1"/>
    </source>
</evidence>
<name>A0ABR2HRL8_9PEZI</name>
<gene>
    <name evidence="2" type="ORF">PGQ11_014201</name>
</gene>
<feature type="region of interest" description="Disordered" evidence="1">
    <location>
        <begin position="44"/>
        <end position="63"/>
    </location>
</feature>
<dbReference type="EMBL" id="JAPCWZ010000009">
    <property type="protein sequence ID" value="KAK8851722.1"/>
    <property type="molecule type" value="Genomic_DNA"/>
</dbReference>
<keyword evidence="3" id="KW-1185">Reference proteome</keyword>
<evidence type="ECO:0000313" key="3">
    <source>
        <dbReference type="Proteomes" id="UP001390339"/>
    </source>
</evidence>
<reference evidence="2 3" key="1">
    <citation type="journal article" date="2024" name="IMA Fungus">
        <title>Apiospora arundinis, a panoply of carbohydrate-active enzymes and secondary metabolites.</title>
        <authorList>
            <person name="Sorensen T."/>
            <person name="Petersen C."/>
            <person name="Muurmann A.T."/>
            <person name="Christiansen J.V."/>
            <person name="Brundto M.L."/>
            <person name="Overgaard C.K."/>
            <person name="Boysen A.T."/>
            <person name="Wollenberg R.D."/>
            <person name="Larsen T.O."/>
            <person name="Sorensen J.L."/>
            <person name="Nielsen K.L."/>
            <person name="Sondergaard T.E."/>
        </authorList>
    </citation>
    <scope>NUCLEOTIDE SEQUENCE [LARGE SCALE GENOMIC DNA]</scope>
    <source>
        <strain evidence="2 3">AAU 773</strain>
    </source>
</reference>
<protein>
    <submittedName>
        <fullName evidence="2">Uncharacterized protein</fullName>
    </submittedName>
</protein>
<dbReference type="Proteomes" id="UP001390339">
    <property type="component" value="Unassembled WGS sequence"/>
</dbReference>
<sequence length="220" mass="24257">MSYQDTNNNAEWGTDGVSSPFDSGNLSRNALSYQNMTNAPNASVHLVGSNTNGNGGSGHWPGDAPYDDGINDSAPHNAYMWSDHGFMTPDDQRRFPYSHDAVGYGRVVPGMPRTTSPELFDLEKGEARIRPARDKNSKHRESTDMASRSRGHEKPTKRKNDSTYSNLSMDAIQGSDPDTSSDNERHQSKPKGRNKKSRGLKRFLAEQSPWTGLDIGAGRQ</sequence>
<proteinExistence type="predicted"/>
<feature type="compositionally biased region" description="Basic and acidic residues" evidence="1">
    <location>
        <begin position="150"/>
        <end position="161"/>
    </location>
</feature>